<dbReference type="EMBL" id="JACJTA010000084">
    <property type="protein sequence ID" value="MBD2608149.1"/>
    <property type="molecule type" value="Genomic_DNA"/>
</dbReference>
<comment type="caution">
    <text evidence="1">The sequence shown here is derived from an EMBL/GenBank/DDBJ whole genome shotgun (WGS) entry which is preliminary data.</text>
</comment>
<evidence type="ECO:0000313" key="1">
    <source>
        <dbReference type="EMBL" id="MBD2608149.1"/>
    </source>
</evidence>
<dbReference type="Pfam" id="PF21826">
    <property type="entry name" value="DUF6887"/>
    <property type="match status" value="1"/>
</dbReference>
<dbReference type="InterPro" id="IPR054053">
    <property type="entry name" value="DUF6887"/>
</dbReference>
<keyword evidence="2" id="KW-1185">Reference proteome</keyword>
<dbReference type="RefSeq" id="WP_029638221.1">
    <property type="nucleotide sequence ID" value="NZ_JACJTA010000084.1"/>
</dbReference>
<reference evidence="1 2" key="1">
    <citation type="journal article" date="2020" name="ISME J.">
        <title>Comparative genomics reveals insights into cyanobacterial evolution and habitat adaptation.</title>
        <authorList>
            <person name="Chen M.Y."/>
            <person name="Teng W.K."/>
            <person name="Zhao L."/>
            <person name="Hu C.X."/>
            <person name="Zhou Y.K."/>
            <person name="Han B.P."/>
            <person name="Song L.R."/>
            <person name="Shu W.S."/>
        </authorList>
    </citation>
    <scope>NUCLEOTIDE SEQUENCE [LARGE SCALE GENOMIC DNA]</scope>
    <source>
        <strain evidence="1 2">FACHB-248</strain>
    </source>
</reference>
<organism evidence="1 2">
    <name type="scientific">Scytonema hofmannii FACHB-248</name>
    <dbReference type="NCBI Taxonomy" id="1842502"/>
    <lineage>
        <taxon>Bacteria</taxon>
        <taxon>Bacillati</taxon>
        <taxon>Cyanobacteriota</taxon>
        <taxon>Cyanophyceae</taxon>
        <taxon>Nostocales</taxon>
        <taxon>Scytonemataceae</taxon>
        <taxon>Scytonema</taxon>
    </lineage>
</organism>
<proteinExistence type="predicted"/>
<sequence>MTKPDYQAMTDDELRDYVRYHPQDTEAFHLLMDRLDQRPNKVVTRTVEEFEAELQRRISQAG</sequence>
<name>A0ABR8GY01_9CYAN</name>
<evidence type="ECO:0000313" key="2">
    <source>
        <dbReference type="Proteomes" id="UP000660380"/>
    </source>
</evidence>
<accession>A0ABR8GY01</accession>
<dbReference type="Proteomes" id="UP000660380">
    <property type="component" value="Unassembled WGS sequence"/>
</dbReference>
<gene>
    <name evidence="1" type="ORF">H6G81_27450</name>
</gene>
<protein>
    <submittedName>
        <fullName evidence="1">Uncharacterized protein</fullName>
    </submittedName>
</protein>